<evidence type="ECO:0000256" key="4">
    <source>
        <dbReference type="ARBA" id="ARBA00022692"/>
    </source>
</evidence>
<evidence type="ECO:0000256" key="3">
    <source>
        <dbReference type="ARBA" id="ARBA00022475"/>
    </source>
</evidence>
<keyword evidence="6" id="KW-0472">Membrane</keyword>
<feature type="region of interest" description="Disordered" evidence="7">
    <location>
        <begin position="432"/>
        <end position="535"/>
    </location>
</feature>
<reference evidence="8 9" key="1">
    <citation type="submission" date="2024-09" db="EMBL/GenBank/DDBJ databases">
        <authorList>
            <person name="Sun Q."/>
            <person name="Mori K."/>
        </authorList>
    </citation>
    <scope>NUCLEOTIDE SEQUENCE [LARGE SCALE GENOMIC DNA]</scope>
    <source>
        <strain evidence="8 9">CICC 11035S</strain>
    </source>
</reference>
<evidence type="ECO:0000256" key="7">
    <source>
        <dbReference type="SAM" id="MobiDB-lite"/>
    </source>
</evidence>
<feature type="compositionally biased region" description="Polar residues" evidence="7">
    <location>
        <begin position="434"/>
        <end position="466"/>
    </location>
</feature>
<dbReference type="SUPFAM" id="SSF52540">
    <property type="entry name" value="P-loop containing nucleoside triphosphate hydrolases"/>
    <property type="match status" value="1"/>
</dbReference>
<keyword evidence="5" id="KW-1133">Transmembrane helix</keyword>
<comment type="similarity">
    <text evidence="2">Belongs to the VirD4/TraG family.</text>
</comment>
<gene>
    <name evidence="8" type="ORF">ACFFF8_04765</name>
</gene>
<dbReference type="PANTHER" id="PTHR37937">
    <property type="entry name" value="CONJUGATIVE TRANSFER: DNA TRANSPORT"/>
    <property type="match status" value="1"/>
</dbReference>
<dbReference type="PANTHER" id="PTHR37937:SF1">
    <property type="entry name" value="CONJUGATIVE TRANSFER: DNA TRANSPORT"/>
    <property type="match status" value="1"/>
</dbReference>
<evidence type="ECO:0000256" key="2">
    <source>
        <dbReference type="ARBA" id="ARBA00008806"/>
    </source>
</evidence>
<dbReference type="Proteomes" id="UP001589858">
    <property type="component" value="Unassembled WGS sequence"/>
</dbReference>
<proteinExistence type="inferred from homology"/>
<dbReference type="Pfam" id="PF02534">
    <property type="entry name" value="T4SS-DNA_transf"/>
    <property type="match status" value="1"/>
</dbReference>
<name>A0ABV6S3U3_9SPHN</name>
<dbReference type="RefSeq" id="WP_267220240.1">
    <property type="nucleotide sequence ID" value="NZ_JAPCWC010000006.1"/>
</dbReference>
<organism evidence="8 9">
    <name type="scientific">Novosphingobium clariflavum</name>
    <dbReference type="NCBI Taxonomy" id="2029884"/>
    <lineage>
        <taxon>Bacteria</taxon>
        <taxon>Pseudomonadati</taxon>
        <taxon>Pseudomonadota</taxon>
        <taxon>Alphaproteobacteria</taxon>
        <taxon>Sphingomonadales</taxon>
        <taxon>Sphingomonadaceae</taxon>
        <taxon>Novosphingobium</taxon>
    </lineage>
</organism>
<keyword evidence="3" id="KW-1003">Cell membrane</keyword>
<dbReference type="InterPro" id="IPR027417">
    <property type="entry name" value="P-loop_NTPase"/>
</dbReference>
<dbReference type="InterPro" id="IPR003688">
    <property type="entry name" value="TraG/VirD4"/>
</dbReference>
<dbReference type="CDD" id="cd01127">
    <property type="entry name" value="TrwB_TraG_TraD_VirD4"/>
    <property type="match status" value="2"/>
</dbReference>
<protein>
    <submittedName>
        <fullName evidence="8">Type IV secretory system conjugative DNA transfer family protein</fullName>
    </submittedName>
</protein>
<keyword evidence="9" id="KW-1185">Reference proteome</keyword>
<comment type="subcellular location">
    <subcellularLocation>
        <location evidence="1">Cell membrane</location>
        <topology evidence="1">Multi-pass membrane protein</topology>
    </subcellularLocation>
</comment>
<comment type="caution">
    <text evidence="8">The sequence shown here is derived from an EMBL/GenBank/DDBJ whole genome shotgun (WGS) entry which is preliminary data.</text>
</comment>
<evidence type="ECO:0000256" key="6">
    <source>
        <dbReference type="ARBA" id="ARBA00023136"/>
    </source>
</evidence>
<dbReference type="EMBL" id="JBHLTM010000016">
    <property type="protein sequence ID" value="MFC0683897.1"/>
    <property type="molecule type" value="Genomic_DNA"/>
</dbReference>
<evidence type="ECO:0000256" key="1">
    <source>
        <dbReference type="ARBA" id="ARBA00004651"/>
    </source>
</evidence>
<dbReference type="Gene3D" id="3.40.50.300">
    <property type="entry name" value="P-loop containing nucleotide triphosphate hydrolases"/>
    <property type="match status" value="1"/>
</dbReference>
<accession>A0ABV6S3U3</accession>
<sequence>MSIFSDFPRGVPDDPSRQSLLGTAKWSQTSTAWREGLFWLGRGDHGQAVGNGDDRHIVTVAGSRSGKGRSAIIPNLFLWPGSCVVSDPKGENATRTAVIRAKREGHRVAVIDPHHSADVPDSLRMSFNPLDLIDAENDDAIDIAAAIGDAVMVGGEDGKDIHWVESARQIFEAVLLHVATSEYGARRSLVRVRKLLTIGDPEYADQLYAERVAEKGDKAVEVSPFDALWIQMSSSIAANRAVRDVIAGAANSVRDMGENERGSVLSTARRNTKFIDSPWLQSCLDGSSGNHLDIDELKSAKGGLSVYLCLPARFIPTHARFLRLMLNLMLYRMEAQGLEQPQCGHPVLFVLDEFAALGRLEVIEKAAGLMAGYGVKLWPILQDLGQLKRHYKESWETFLGNAGILQFFANADLTTLEWLSKRMGQIELIRETRGTSSATTTQISKSQGRTETAGWSESNGTSQGQSEMPDLSRLAARDGGSGLLPFIARSGASGTGHSEGVTNQKGVSGGESIQHGDSSSSGSSTTETANEGIHRTALLNPDEIARLFDRKTGRQIVFLDSEPVALWRTNWDQDAAFSAIRQSPGQEIA</sequence>
<evidence type="ECO:0000313" key="9">
    <source>
        <dbReference type="Proteomes" id="UP001589858"/>
    </source>
</evidence>
<keyword evidence="4" id="KW-0812">Transmembrane</keyword>
<evidence type="ECO:0000256" key="5">
    <source>
        <dbReference type="ARBA" id="ARBA00022989"/>
    </source>
</evidence>
<evidence type="ECO:0000313" key="8">
    <source>
        <dbReference type="EMBL" id="MFC0683897.1"/>
    </source>
</evidence>
<dbReference type="InterPro" id="IPR051539">
    <property type="entry name" value="T4SS-coupling_protein"/>
</dbReference>